<dbReference type="GO" id="GO:0016788">
    <property type="term" value="F:hydrolase activity, acting on ester bonds"/>
    <property type="evidence" value="ECO:0007669"/>
    <property type="project" value="InterPro"/>
</dbReference>
<dbReference type="Pfam" id="PF01026">
    <property type="entry name" value="TatD_DNase"/>
    <property type="match status" value="1"/>
</dbReference>
<feature type="compositionally biased region" description="Low complexity" evidence="3">
    <location>
        <begin position="19"/>
        <end position="29"/>
    </location>
</feature>
<evidence type="ECO:0000313" key="4">
    <source>
        <dbReference type="EMBL" id="CAD7224715.1"/>
    </source>
</evidence>
<dbReference type="Gene3D" id="3.20.20.140">
    <property type="entry name" value="Metal-dependent hydrolases"/>
    <property type="match status" value="1"/>
</dbReference>
<feature type="compositionally biased region" description="Basic and acidic residues" evidence="3">
    <location>
        <begin position="483"/>
        <end position="498"/>
    </location>
</feature>
<feature type="compositionally biased region" description="Basic residues" evidence="3">
    <location>
        <begin position="264"/>
        <end position="273"/>
    </location>
</feature>
<dbReference type="PROSITE" id="PS01137">
    <property type="entry name" value="TATD_1"/>
    <property type="match status" value="1"/>
</dbReference>
<feature type="compositionally biased region" description="Polar residues" evidence="3">
    <location>
        <begin position="406"/>
        <end position="421"/>
    </location>
</feature>
<dbReference type="InterPro" id="IPR032466">
    <property type="entry name" value="Metal_Hydrolase"/>
</dbReference>
<feature type="compositionally biased region" description="Basic residues" evidence="3">
    <location>
        <begin position="30"/>
        <end position="39"/>
    </location>
</feature>
<dbReference type="SUPFAM" id="SSF51556">
    <property type="entry name" value="Metallo-dependent hydrolases"/>
    <property type="match status" value="1"/>
</dbReference>
<protein>
    <submittedName>
        <fullName evidence="4">Uncharacterized protein</fullName>
    </submittedName>
</protein>
<comment type="similarity">
    <text evidence="1">Belongs to the metallo-dependent hydrolases superfamily. TatD-type hydrolase family.</text>
</comment>
<dbReference type="EMBL" id="OB660423">
    <property type="protein sequence ID" value="CAD7224715.1"/>
    <property type="molecule type" value="Genomic_DNA"/>
</dbReference>
<proteinExistence type="inferred from homology"/>
<dbReference type="InterPro" id="IPR001130">
    <property type="entry name" value="TatD-like"/>
</dbReference>
<feature type="compositionally biased region" description="Basic residues" evidence="3">
    <location>
        <begin position="375"/>
        <end position="386"/>
    </location>
</feature>
<dbReference type="AlphaFoldDB" id="A0A7R8ZHN9"/>
<accession>A0A7R8ZHN9</accession>
<dbReference type="CDD" id="cd01310">
    <property type="entry name" value="TatD_DNAse"/>
    <property type="match status" value="1"/>
</dbReference>
<keyword evidence="2" id="KW-0378">Hydrolase</keyword>
<feature type="region of interest" description="Disordered" evidence="3">
    <location>
        <begin position="825"/>
        <end position="845"/>
    </location>
</feature>
<evidence type="ECO:0000256" key="1">
    <source>
        <dbReference type="ARBA" id="ARBA00009275"/>
    </source>
</evidence>
<feature type="region of interest" description="Disordered" evidence="3">
    <location>
        <begin position="216"/>
        <end position="235"/>
    </location>
</feature>
<feature type="compositionally biased region" description="Basic and acidic residues" evidence="3">
    <location>
        <begin position="424"/>
        <end position="452"/>
    </location>
</feature>
<feature type="region of interest" description="Disordered" evidence="3">
    <location>
        <begin position="1"/>
        <end position="210"/>
    </location>
</feature>
<feature type="compositionally biased region" description="Low complexity" evidence="3">
    <location>
        <begin position="279"/>
        <end position="290"/>
    </location>
</feature>
<feature type="compositionally biased region" description="Basic residues" evidence="3">
    <location>
        <begin position="71"/>
        <end position="115"/>
    </location>
</feature>
<name>A0A7R8ZHN9_9CRUS</name>
<evidence type="ECO:0000256" key="3">
    <source>
        <dbReference type="SAM" id="MobiDB-lite"/>
    </source>
</evidence>
<gene>
    <name evidence="4" type="ORF">CTOB1V02_LOCUS2668</name>
</gene>
<organism evidence="4">
    <name type="scientific">Cyprideis torosa</name>
    <dbReference type="NCBI Taxonomy" id="163714"/>
    <lineage>
        <taxon>Eukaryota</taxon>
        <taxon>Metazoa</taxon>
        <taxon>Ecdysozoa</taxon>
        <taxon>Arthropoda</taxon>
        <taxon>Crustacea</taxon>
        <taxon>Oligostraca</taxon>
        <taxon>Ostracoda</taxon>
        <taxon>Podocopa</taxon>
        <taxon>Podocopida</taxon>
        <taxon>Cytherocopina</taxon>
        <taxon>Cytheroidea</taxon>
        <taxon>Cytherideidae</taxon>
        <taxon>Cyprideis</taxon>
    </lineage>
</organism>
<dbReference type="InterPro" id="IPR018228">
    <property type="entry name" value="DNase_TatD-rel_CS"/>
</dbReference>
<evidence type="ECO:0000256" key="2">
    <source>
        <dbReference type="ARBA" id="ARBA00022801"/>
    </source>
</evidence>
<dbReference type="PANTHER" id="PTHR46363">
    <property type="entry name" value="DEOXYRIBONUCLEASE TATDN2-RELATED"/>
    <property type="match status" value="1"/>
</dbReference>
<reference evidence="4" key="1">
    <citation type="submission" date="2020-11" db="EMBL/GenBank/DDBJ databases">
        <authorList>
            <person name="Tran Van P."/>
        </authorList>
    </citation>
    <scope>NUCLEOTIDE SEQUENCE</scope>
</reference>
<dbReference type="PANTHER" id="PTHR46363:SF1">
    <property type="entry name" value="DEOXYRIBONUCLEASE TATDN2-RELATED"/>
    <property type="match status" value="1"/>
</dbReference>
<feature type="region of interest" description="Disordered" evidence="3">
    <location>
        <begin position="246"/>
        <end position="518"/>
    </location>
</feature>
<feature type="compositionally biased region" description="Low complexity" evidence="3">
    <location>
        <begin position="328"/>
        <end position="342"/>
    </location>
</feature>
<feature type="compositionally biased region" description="Low complexity" evidence="3">
    <location>
        <begin position="220"/>
        <end position="232"/>
    </location>
</feature>
<dbReference type="OrthoDB" id="413993at2759"/>
<sequence length="888" mass="100241">MGKVKPAFGALKRRRDSSSDSVSSQSSVVTKKKVIAKKGRFLDHLQKKRKQQSVQQEASTSEDSEGESKQRKLSSSKKKKKKLEKKKKKEKSSEKSKKKKRKTKSPPPKKKRKRTPSTSSDSSESSESESEEEHRIKLAKKSPAALRKQYRATREPDIEEPTVVLTTSPGSVLASRRNTRSPESLLRQKFAVKRSSSPAEMLDGGKKKRPIEERLGQKMTHASSTHSTKKSSPIVVRTDSLMGFMKTKASSPSRLRQGLVFRRLAARGGKHSSPRRDSSSSSESKSSSSSETEAKDVPPRRSPVVARIPPIRRIVPCTPPGTPPARLSPVPVAPSDSPAYVPSDEDELVLTWPPPSSSPSPPRRQSPSPSPKAKTSPRKKSQKHSPIRTVQGPELPPPNYRERATPLSSTSRRFTSPSGSPRVSPERDETKYTSDYYYRRKSDSYRRSDRSPSPRSSRHRHRERERERESLPYVRRSKSSSLRRRESRSPSPPSERRKPSPIRALPPSRWTSTPQASSLSSLTVHNVVNLNLNIHGTPTEATRRTSVFSRLGGTPGTPNTSLTPDKLADQSLEFRSPAVQLAKLMPVRMDVPYVDSHMHLDFIFSGQRGNSFSSFDEMCREMLSQYAQFRGGVTIFCKPQLNAIESTWRFLDHPCIYGAVGCHPHFAKDFKRYGGTEQLRFFLIQKRGLKAIGEIGLDNPDYGPALTEEQVQVQKDVFRECLQLAVDMRLPVVIHIRNAEKDAFEICQEVLPKNHPIHLHCFNYKWYIAKRWLDAYPNAYVGITPMITYPNRNGPTQDLAANIPLEKLLLESDSPYFVPQQVKSTPLGRRLGSSEEHTPEGPPSVDLAQWRIHNLKEDIPDSTAPMRRWYCWMRRLSTVSDAVLQPWI</sequence>
<feature type="compositionally biased region" description="Pro residues" evidence="3">
    <location>
        <begin position="352"/>
        <end position="370"/>
    </location>
</feature>